<dbReference type="Proteomes" id="UP000562238">
    <property type="component" value="Unassembled WGS sequence"/>
</dbReference>
<keyword evidence="4" id="KW-1185">Reference proteome</keyword>
<feature type="domain" description="Alpha-2-macroglobulin bait region" evidence="1">
    <location>
        <begin position="169"/>
        <end position="317"/>
    </location>
</feature>
<dbReference type="PANTHER" id="PTHR11412">
    <property type="entry name" value="MACROGLOBULIN / COMPLEMENT"/>
    <property type="match status" value="1"/>
</dbReference>
<dbReference type="InterPro" id="IPR040839">
    <property type="entry name" value="MG4"/>
</dbReference>
<dbReference type="SUPFAM" id="SSF81296">
    <property type="entry name" value="E set domains"/>
    <property type="match status" value="1"/>
</dbReference>
<dbReference type="InterPro" id="IPR050473">
    <property type="entry name" value="A2M/Complement_sys"/>
</dbReference>
<organism evidence="3 4">
    <name type="scientific">Circaetus pectoralis</name>
    <name type="common">black-chested snake-eagle</name>
    <dbReference type="NCBI Taxonomy" id="321084"/>
    <lineage>
        <taxon>Eukaryota</taxon>
        <taxon>Metazoa</taxon>
        <taxon>Chordata</taxon>
        <taxon>Craniata</taxon>
        <taxon>Vertebrata</taxon>
        <taxon>Euteleostomi</taxon>
        <taxon>Archelosauria</taxon>
        <taxon>Archosauria</taxon>
        <taxon>Dinosauria</taxon>
        <taxon>Saurischia</taxon>
        <taxon>Theropoda</taxon>
        <taxon>Coelurosauria</taxon>
        <taxon>Aves</taxon>
        <taxon>Neognathae</taxon>
        <taxon>Neoaves</taxon>
        <taxon>Telluraves</taxon>
        <taxon>Accipitrimorphae</taxon>
        <taxon>Accipitriformes</taxon>
        <taxon>Accipitridae</taxon>
        <taxon>Accipitrinae</taxon>
        <taxon>Circaetus</taxon>
    </lineage>
</organism>
<dbReference type="InterPro" id="IPR011625">
    <property type="entry name" value="A2M_N_BRD"/>
</dbReference>
<dbReference type="InterPro" id="IPR001599">
    <property type="entry name" value="Macroglobln_a2"/>
</dbReference>
<feature type="non-terminal residue" evidence="3">
    <location>
        <position position="1"/>
    </location>
</feature>
<gene>
    <name evidence="3" type="primary">A2ml1_1</name>
    <name evidence="3" type="ORF">CIRPEC_R16068</name>
</gene>
<dbReference type="Gene3D" id="2.60.40.10">
    <property type="entry name" value="Immunoglobulins"/>
    <property type="match status" value="2"/>
</dbReference>
<dbReference type="Pfam" id="PF07703">
    <property type="entry name" value="A2M_BRD"/>
    <property type="match status" value="1"/>
</dbReference>
<feature type="non-terminal residue" evidence="3">
    <location>
        <position position="602"/>
    </location>
</feature>
<name>A0A7L4A223_9AVES</name>
<dbReference type="GO" id="GO:0004866">
    <property type="term" value="F:endopeptidase inhibitor activity"/>
    <property type="evidence" value="ECO:0007669"/>
    <property type="project" value="InterPro"/>
</dbReference>
<feature type="domain" description="Alpha-2-macroglobulin" evidence="2">
    <location>
        <begin position="433"/>
        <end position="522"/>
    </location>
</feature>
<evidence type="ECO:0000313" key="3">
    <source>
        <dbReference type="EMBL" id="NXW19885.1"/>
    </source>
</evidence>
<dbReference type="SMART" id="SM01359">
    <property type="entry name" value="A2M_N_2"/>
    <property type="match status" value="1"/>
</dbReference>
<dbReference type="InterPro" id="IPR014756">
    <property type="entry name" value="Ig_E-set"/>
</dbReference>
<evidence type="ECO:0000259" key="2">
    <source>
        <dbReference type="SMART" id="SM01360"/>
    </source>
</evidence>
<proteinExistence type="predicted"/>
<comment type="caution">
    <text evidence="3">The sequence shown here is derived from an EMBL/GenBank/DDBJ whole genome shotgun (WGS) entry which is preliminary data.</text>
</comment>
<accession>A0A7L4A223</accession>
<dbReference type="EMBL" id="VZZV01000409">
    <property type="protein sequence ID" value="NXW19885.1"/>
    <property type="molecule type" value="Genomic_DNA"/>
</dbReference>
<evidence type="ECO:0000313" key="4">
    <source>
        <dbReference type="Proteomes" id="UP000562238"/>
    </source>
</evidence>
<dbReference type="Gene3D" id="2.60.40.1930">
    <property type="match status" value="1"/>
</dbReference>
<dbReference type="SMART" id="SM01360">
    <property type="entry name" value="A2M"/>
    <property type="match status" value="1"/>
</dbReference>
<evidence type="ECO:0000259" key="1">
    <source>
        <dbReference type="SMART" id="SM01359"/>
    </source>
</evidence>
<dbReference type="AlphaFoldDB" id="A0A7L4A223"/>
<dbReference type="PANTHER" id="PTHR11412:SF185">
    <property type="entry name" value="ALPHA-2-MACROGLOBULIN-LIKE PROTEIN 1"/>
    <property type="match status" value="1"/>
</dbReference>
<sequence>QTGRNGCFSTKVPVASFNLTGLHYENQLYAYASLLEEGTGLSRTAIKSCMIVYEMATITFENTDKFYKPGIPYTGTMLLKGTNGSALKEKEFLLVVNARGEMQRKTLLTDASGRASFELDTSGWNYKVSLHGELKDDPSASEHEGKKYLNYRSVTRYLYPFSSDSKSFLKIGRLEKELPCGQPQQLGVDYLFDKKAMGIELQSLDVVFLVLAKGTIATVLRKEVPAEAGVRGSFSLELPIGPELAPKAKVLGYAVLPDGEMVADSTELKVAKCFPSKVNLSFSEQRALVGSRLRLKVEAAPGSLCAIHIVDQRMWSSGLKVKLNPSMVYNLLPMFPEDSYPAEDPDSPLCSGNGFEGLMLSRPAISLFDVPWGSWHRSLWRREVPDGWGHPASFRPFWQHVQIMPLFAGAGLENDKQAGVMLDTGMQVDFLGTWLWELVPVGEGGSTEMTVTVPDAITEWKAGMFCTSPLGLGLAPAISLTAFKPFFVELALPYAVVRHEAFTLVATVFNYLRQCLRVRVTLAESAELEVSAGTGRVYGGCVCADEERTFQWSVRATSLEKVNVTVIAEALRSEQLCGTEMPVVPARGHVDTETKLLMVQVS</sequence>
<dbReference type="InterPro" id="IPR013783">
    <property type="entry name" value="Ig-like_fold"/>
</dbReference>
<dbReference type="Pfam" id="PF17789">
    <property type="entry name" value="MG4"/>
    <property type="match status" value="1"/>
</dbReference>
<dbReference type="Gene3D" id="2.20.130.20">
    <property type="match status" value="1"/>
</dbReference>
<dbReference type="Pfam" id="PF00207">
    <property type="entry name" value="A2M"/>
    <property type="match status" value="1"/>
</dbReference>
<protein>
    <submittedName>
        <fullName evidence="3">A2ML1 protein</fullName>
    </submittedName>
</protein>
<reference evidence="3 4" key="1">
    <citation type="submission" date="2019-09" db="EMBL/GenBank/DDBJ databases">
        <title>Bird 10,000 Genomes (B10K) Project - Family phase.</title>
        <authorList>
            <person name="Zhang G."/>
        </authorList>
    </citation>
    <scope>NUCLEOTIDE SEQUENCE [LARGE SCALE GENOMIC DNA]</scope>
    <source>
        <strain evidence="3">B10K-DU-010-60</strain>
        <tissue evidence="3">Muscle</tissue>
    </source>
</reference>